<feature type="signal peptide" evidence="8">
    <location>
        <begin position="1"/>
        <end position="20"/>
    </location>
</feature>
<proteinExistence type="inferred from homology"/>
<dbReference type="InterPro" id="IPR058334">
    <property type="entry name" value="DUF8021"/>
</dbReference>
<feature type="binding site" description="axial binding residue" evidence="6">
    <location>
        <position position="678"/>
    </location>
    <ligand>
        <name>heme</name>
        <dbReference type="ChEBI" id="CHEBI:30413"/>
    </ligand>
    <ligandPart>
        <name>Fe</name>
        <dbReference type="ChEBI" id="CHEBI:18248"/>
    </ligandPart>
</feature>
<dbReference type="InterPro" id="IPR001128">
    <property type="entry name" value="Cyt_P450"/>
</dbReference>
<keyword evidence="2 6" id="KW-0479">Metal-binding</keyword>
<dbReference type="Pfam" id="PF26061">
    <property type="entry name" value="DUF8021"/>
    <property type="match status" value="1"/>
</dbReference>
<dbReference type="AlphaFoldDB" id="A0A9W8NM67"/>
<dbReference type="PANTHER" id="PTHR46300">
    <property type="entry name" value="P450, PUTATIVE (EUROFUNG)-RELATED-RELATED"/>
    <property type="match status" value="1"/>
</dbReference>
<keyword evidence="8" id="KW-0732">Signal</keyword>
<evidence type="ECO:0000259" key="10">
    <source>
        <dbReference type="Pfam" id="PF26061"/>
    </source>
</evidence>
<keyword evidence="3" id="KW-0560">Oxidoreductase</keyword>
<organism evidence="11 12">
    <name type="scientific">Xylaria arbuscula</name>
    <dbReference type="NCBI Taxonomy" id="114810"/>
    <lineage>
        <taxon>Eukaryota</taxon>
        <taxon>Fungi</taxon>
        <taxon>Dikarya</taxon>
        <taxon>Ascomycota</taxon>
        <taxon>Pezizomycotina</taxon>
        <taxon>Sordariomycetes</taxon>
        <taxon>Xylariomycetidae</taxon>
        <taxon>Xylariales</taxon>
        <taxon>Xylariaceae</taxon>
        <taxon>Xylaria</taxon>
    </lineage>
</organism>
<dbReference type="GO" id="GO:0016705">
    <property type="term" value="F:oxidoreductase activity, acting on paired donors, with incorporation or reduction of molecular oxygen"/>
    <property type="evidence" value="ECO:0007669"/>
    <property type="project" value="InterPro"/>
</dbReference>
<comment type="cofactor">
    <cofactor evidence="6">
        <name>heme</name>
        <dbReference type="ChEBI" id="CHEBI:30413"/>
    </cofactor>
</comment>
<dbReference type="InterPro" id="IPR036396">
    <property type="entry name" value="Cyt_P450_sf"/>
</dbReference>
<evidence type="ECO:0000256" key="2">
    <source>
        <dbReference type="ARBA" id="ARBA00022723"/>
    </source>
</evidence>
<reference evidence="11" key="1">
    <citation type="submission" date="2022-07" db="EMBL/GenBank/DDBJ databases">
        <title>Genome Sequence of Xylaria arbuscula.</title>
        <authorList>
            <person name="Buettner E."/>
        </authorList>
    </citation>
    <scope>NUCLEOTIDE SEQUENCE</scope>
    <source>
        <strain evidence="11">VT107</strain>
    </source>
</reference>
<dbReference type="SUPFAM" id="SSF56112">
    <property type="entry name" value="Protein kinase-like (PK-like)"/>
    <property type="match status" value="1"/>
</dbReference>
<dbReference type="SUPFAM" id="SSF48264">
    <property type="entry name" value="Cytochrome P450"/>
    <property type="match status" value="1"/>
</dbReference>
<dbReference type="Gene3D" id="3.90.1200.10">
    <property type="match status" value="1"/>
</dbReference>
<dbReference type="Pfam" id="PF01636">
    <property type="entry name" value="APH"/>
    <property type="match status" value="1"/>
</dbReference>
<feature type="domain" description="DUF8021" evidence="10">
    <location>
        <begin position="152"/>
        <end position="262"/>
    </location>
</feature>
<evidence type="ECO:0008006" key="13">
    <source>
        <dbReference type="Google" id="ProtNLM"/>
    </source>
</evidence>
<dbReference type="InterPro" id="IPR011009">
    <property type="entry name" value="Kinase-like_dom_sf"/>
</dbReference>
<dbReference type="InterPro" id="IPR002401">
    <property type="entry name" value="Cyt_P450_E_grp-I"/>
</dbReference>
<evidence type="ECO:0000313" key="12">
    <source>
        <dbReference type="Proteomes" id="UP001148614"/>
    </source>
</evidence>
<gene>
    <name evidence="11" type="ORF">NPX13_g1040</name>
</gene>
<evidence type="ECO:0000259" key="9">
    <source>
        <dbReference type="Pfam" id="PF01636"/>
    </source>
</evidence>
<name>A0A9W8NM67_9PEZI</name>
<dbReference type="Proteomes" id="UP001148614">
    <property type="component" value="Unassembled WGS sequence"/>
</dbReference>
<feature type="compositionally biased region" description="Basic and acidic residues" evidence="7">
    <location>
        <begin position="830"/>
        <end position="840"/>
    </location>
</feature>
<evidence type="ECO:0000256" key="6">
    <source>
        <dbReference type="PIRSR" id="PIRSR602401-1"/>
    </source>
</evidence>
<keyword evidence="4 6" id="KW-0408">Iron</keyword>
<feature type="chain" id="PRO_5040888751" description="Aminoglycoside phosphotransferase domain-containing protein" evidence="8">
    <location>
        <begin position="21"/>
        <end position="1172"/>
    </location>
</feature>
<dbReference type="EMBL" id="JANPWZ010000087">
    <property type="protein sequence ID" value="KAJ3579525.1"/>
    <property type="molecule type" value="Genomic_DNA"/>
</dbReference>
<evidence type="ECO:0000313" key="11">
    <source>
        <dbReference type="EMBL" id="KAJ3579525.1"/>
    </source>
</evidence>
<evidence type="ECO:0000256" key="7">
    <source>
        <dbReference type="SAM" id="MobiDB-lite"/>
    </source>
</evidence>
<evidence type="ECO:0000256" key="8">
    <source>
        <dbReference type="SAM" id="SignalP"/>
    </source>
</evidence>
<evidence type="ECO:0000256" key="4">
    <source>
        <dbReference type="ARBA" id="ARBA00023004"/>
    </source>
</evidence>
<dbReference type="GO" id="GO:0005506">
    <property type="term" value="F:iron ion binding"/>
    <property type="evidence" value="ECO:0007669"/>
    <property type="project" value="InterPro"/>
</dbReference>
<evidence type="ECO:0000256" key="3">
    <source>
        <dbReference type="ARBA" id="ARBA00023002"/>
    </source>
</evidence>
<dbReference type="VEuPathDB" id="FungiDB:F4678DRAFT_469643"/>
<feature type="domain" description="Aminoglycoside phosphotransferase" evidence="9">
    <location>
        <begin position="871"/>
        <end position="1101"/>
    </location>
</feature>
<protein>
    <recommendedName>
        <fullName evidence="13">Aminoglycoside phosphotransferase domain-containing protein</fullName>
    </recommendedName>
</protein>
<dbReference type="Pfam" id="PF00067">
    <property type="entry name" value="p450"/>
    <property type="match status" value="1"/>
</dbReference>
<dbReference type="InterPro" id="IPR002575">
    <property type="entry name" value="Aminoglycoside_PTrfase"/>
</dbReference>
<keyword evidence="12" id="KW-1185">Reference proteome</keyword>
<dbReference type="CDD" id="cd11065">
    <property type="entry name" value="CYP64-like"/>
    <property type="match status" value="1"/>
</dbReference>
<evidence type="ECO:0000256" key="5">
    <source>
        <dbReference type="ARBA" id="ARBA00023033"/>
    </source>
</evidence>
<dbReference type="PANTHER" id="PTHR46300:SF2">
    <property type="entry name" value="CYTOCHROME P450 MONOOXYGENASE ALNH-RELATED"/>
    <property type="match status" value="1"/>
</dbReference>
<dbReference type="PRINTS" id="PR00463">
    <property type="entry name" value="EP450I"/>
</dbReference>
<keyword evidence="5" id="KW-0503">Monooxygenase</keyword>
<dbReference type="InterPro" id="IPR050364">
    <property type="entry name" value="Cytochrome_P450_fung"/>
</dbReference>
<accession>A0A9W8NM67</accession>
<dbReference type="GO" id="GO:0020037">
    <property type="term" value="F:heme binding"/>
    <property type="evidence" value="ECO:0007669"/>
    <property type="project" value="InterPro"/>
</dbReference>
<dbReference type="Gene3D" id="1.10.630.10">
    <property type="entry name" value="Cytochrome P450"/>
    <property type="match status" value="1"/>
</dbReference>
<feature type="region of interest" description="Disordered" evidence="7">
    <location>
        <begin position="814"/>
        <end position="840"/>
    </location>
</feature>
<dbReference type="PROSITE" id="PS51257">
    <property type="entry name" value="PROKAR_LIPOPROTEIN"/>
    <property type="match status" value="1"/>
</dbReference>
<keyword evidence="6" id="KW-0349">Heme</keyword>
<comment type="similarity">
    <text evidence="1">Belongs to the cytochrome P450 family.</text>
</comment>
<comment type="caution">
    <text evidence="11">The sequence shown here is derived from an EMBL/GenBank/DDBJ whole genome shotgun (WGS) entry which is preliminary data.</text>
</comment>
<dbReference type="VEuPathDB" id="FungiDB:F4678DRAFT_55129"/>
<dbReference type="GO" id="GO:0004497">
    <property type="term" value="F:monooxygenase activity"/>
    <property type="evidence" value="ECO:0007669"/>
    <property type="project" value="UniProtKB-KW"/>
</dbReference>
<evidence type="ECO:0000256" key="1">
    <source>
        <dbReference type="ARBA" id="ARBA00010617"/>
    </source>
</evidence>
<dbReference type="VEuPathDB" id="FungiDB:F4678DRAFT_418860"/>
<sequence length="1172" mass="131749">MAMTRATFLVCACLVAQVTAACDRATLQNVASAYIQAQAKGELAQLSLADNISYAENDSPMDISKGVLSQPITIDFNRSIYDTTQCATFTELTAATSQHPYVIATRILLDETGSKATKIESVVTDSGDWAFNATGHLYWTRQEKWETIPEGQRDTRAVIQAAADAYLNQWGDSKLSVPLGTPCARLEGGAYTGGSNPSANTCRMGAFPQPLKVDKRRYVIDEELGAVDVFNGFPWLDATKPNDSTPSTNFIRVERGLIRHIRDCVTILPAEKDWSTAKGVSSGPTNLAPDWKLASYAKGKGSLAVPEMGSCRYVLKPPELVVKPSVRRNVFRLPKLTSLTYLGQDVVSGGFRMVLMKYGERWRMERGVVHNSLNIKASRTYIPYQDLESKAMLLAFLDNPSQFFGHIRRYTNSISTQMIFGFRTLDIHDPKLEQLFQGFEKWSEIAGSQTAALLDVFPILRHLPDVFLPVKRYAKELHKKEYDLFVGHYLTAKKKMKEGKAKPCICADIVRAQDELKFSDGEAGYLSGSLLEAGSDTSASTLIGFIQALLVFPEVLKLAQEEIDRVCGDRIPSLDDLSDLPYVRGCMKESMRWMPTAILGVPHAATRDDRYLEYHIPKGAGVMLNVWAIQNDPSRHPNPRCFDPSRWMHDSQTSAEAANNADPSKRDHFIFGSGRRLCQGMHIADRNLYLAISRLLWAFEFKRPIDKSTGQEIIPNVEDLTEGLIVCPKPFAANIYPRSSLKAEIIRSEWSKMKGLLDDDLQWKSVPEAFEWQDYGPRGTSSAHVTVTLYDLTLPHSGYIQAKEYVITEEHHCDRAPPTAVEEDEGPELEADKPEKDTRRSSAKLLAIGGYNAVYLVQLREPIVLSQPTGTNNITRFILRLPCEDALLPYQVANDVAFKKYIALKLPHIPVPEVYYFQATDETETSFTVEEYIDCPTLSSKWMSLELSQKDKLAHTLAKIAVDLSEVRFDFIGGIEPSNYSPAPTVEGCKIFKGRHKFHWNNCYSIGPYKSTKDYVVSSYDREIYYYLHAQQDIDKDLFSVVSVEQFVEGLRNKRESLANANIVDEPFVLVHGDFHGRNILVRGDEIAAIIDWDFAGAYPLSESLSWGDIEVVESETEAQFEESSHWGFKIRQLIQQEAKKRNWDQTLIDLMMSDGNPELSNARVEMIPEEF</sequence>